<dbReference type="SMART" id="SM00174">
    <property type="entry name" value="RHO"/>
    <property type="match status" value="1"/>
</dbReference>
<dbReference type="PROSITE" id="PS51420">
    <property type="entry name" value="RHO"/>
    <property type="match status" value="1"/>
</dbReference>
<proteinExistence type="inferred from homology"/>
<dbReference type="CDD" id="cd00157">
    <property type="entry name" value="Rho"/>
    <property type="match status" value="1"/>
</dbReference>
<dbReference type="InterPro" id="IPR027417">
    <property type="entry name" value="P-loop_NTPase"/>
</dbReference>
<keyword evidence="2" id="KW-0547">Nucleotide-binding</keyword>
<dbReference type="PRINTS" id="PR00449">
    <property type="entry name" value="RASTRNSFRMNG"/>
</dbReference>
<dbReference type="PROSITE" id="PS51421">
    <property type="entry name" value="RAS"/>
    <property type="match status" value="1"/>
</dbReference>
<dbReference type="AlphaFoldDB" id="A0A8J1UNK3"/>
<dbReference type="OrthoDB" id="8830751at2759"/>
<dbReference type="CDD" id="cd01671">
    <property type="entry name" value="CARD"/>
    <property type="match status" value="1"/>
</dbReference>
<dbReference type="SMART" id="SM00175">
    <property type="entry name" value="RAB"/>
    <property type="match status" value="1"/>
</dbReference>
<comment type="similarity">
    <text evidence="1">Belongs to the small GTPase superfamily. Rho family.</text>
</comment>
<dbReference type="InterPro" id="IPR001806">
    <property type="entry name" value="Small_GTPase"/>
</dbReference>
<dbReference type="FunFam" id="3.40.50.300:FF:001179">
    <property type="entry name" value="Rho family GTPase"/>
    <property type="match status" value="1"/>
</dbReference>
<dbReference type="Gene3D" id="1.10.533.10">
    <property type="entry name" value="Death Domain, Fas"/>
    <property type="match status" value="1"/>
</dbReference>
<keyword evidence="5" id="KW-1185">Reference proteome</keyword>
<dbReference type="Pfam" id="PF00619">
    <property type="entry name" value="CARD"/>
    <property type="match status" value="1"/>
</dbReference>
<evidence type="ECO:0000313" key="5">
    <source>
        <dbReference type="Proteomes" id="UP000749559"/>
    </source>
</evidence>
<dbReference type="InterPro" id="IPR003578">
    <property type="entry name" value="Small_GTPase_Rho"/>
</dbReference>
<accession>A0A8J1UNK3</accession>
<dbReference type="InterPro" id="IPR001315">
    <property type="entry name" value="CARD"/>
</dbReference>
<dbReference type="SMART" id="SM00114">
    <property type="entry name" value="CARD"/>
    <property type="match status" value="1"/>
</dbReference>
<evidence type="ECO:0000256" key="2">
    <source>
        <dbReference type="ARBA" id="ARBA00022741"/>
    </source>
</evidence>
<keyword evidence="3" id="KW-0342">GTP-binding</keyword>
<comment type="caution">
    <text evidence="4">The sequence shown here is derived from an EMBL/GenBank/DDBJ whole genome shotgun (WGS) entry which is preliminary data.</text>
</comment>
<dbReference type="InterPro" id="IPR005225">
    <property type="entry name" value="Small_GTP-bd"/>
</dbReference>
<sequence>MDPITRKRLRANYVVLVRNLTADHVLDRLYQEAVVTEEDCEDIRAEVTRAQGVRHLLSVLQRKSNPKTFEIFCDSLREATYDFLADLLINIDPDDVASSPEEETDTLTELKSQLKEQNVIVRLTKLEMEKAKLQIADLRKSMQDLMDSKEKISHYERLIAELESEREKQDEKMSNLVETIEQNLDHYKEIMGSNEALNDPDIKYKVKCVVIGDGESGKTSMCMTYGKKQFPKQDYVPTVFDHYIMNFIFKKQNAVLEVWETAGQDDYDRLRTLTYPNTDVGIICFSVTNRKSAQNVIDKWVPEFKKYLPNVPYIIIGTKTDLRKNVDKVKEIEESGGDIMTWENGEEIADKAGAQQYLECSSQLLDGLEEVFYTGLIMGLKYRKDQRKKNKNQKQCSMS</sequence>
<organism evidence="4 5">
    <name type="scientific">Owenia fusiformis</name>
    <name type="common">Polychaete worm</name>
    <dbReference type="NCBI Taxonomy" id="6347"/>
    <lineage>
        <taxon>Eukaryota</taxon>
        <taxon>Metazoa</taxon>
        <taxon>Spiralia</taxon>
        <taxon>Lophotrochozoa</taxon>
        <taxon>Annelida</taxon>
        <taxon>Polychaeta</taxon>
        <taxon>Sedentaria</taxon>
        <taxon>Canalipalpata</taxon>
        <taxon>Sabellida</taxon>
        <taxon>Oweniida</taxon>
        <taxon>Oweniidae</taxon>
        <taxon>Owenia</taxon>
    </lineage>
</organism>
<evidence type="ECO:0000256" key="1">
    <source>
        <dbReference type="ARBA" id="ARBA00010142"/>
    </source>
</evidence>
<dbReference type="SUPFAM" id="SSF52540">
    <property type="entry name" value="P-loop containing nucleoside triphosphate hydrolases"/>
    <property type="match status" value="1"/>
</dbReference>
<dbReference type="Pfam" id="PF00071">
    <property type="entry name" value="Ras"/>
    <property type="match status" value="1"/>
</dbReference>
<dbReference type="GO" id="GO:0005525">
    <property type="term" value="F:GTP binding"/>
    <property type="evidence" value="ECO:0007669"/>
    <property type="project" value="UniProtKB-KW"/>
</dbReference>
<evidence type="ECO:0000256" key="3">
    <source>
        <dbReference type="ARBA" id="ARBA00023134"/>
    </source>
</evidence>
<reference evidence="4" key="1">
    <citation type="submission" date="2022-03" db="EMBL/GenBank/DDBJ databases">
        <authorList>
            <person name="Martin C."/>
        </authorList>
    </citation>
    <scope>NUCLEOTIDE SEQUENCE</scope>
</reference>
<dbReference type="EMBL" id="CAIIXF020000008">
    <property type="protein sequence ID" value="CAH1792752.1"/>
    <property type="molecule type" value="Genomic_DNA"/>
</dbReference>
<name>A0A8J1UNK3_OWEFU</name>
<dbReference type="SUPFAM" id="SSF47986">
    <property type="entry name" value="DEATH domain"/>
    <property type="match status" value="1"/>
</dbReference>
<dbReference type="PANTHER" id="PTHR24072">
    <property type="entry name" value="RHO FAMILY GTPASE"/>
    <property type="match status" value="1"/>
</dbReference>
<protein>
    <submittedName>
        <fullName evidence="4">Uncharacterized protein</fullName>
    </submittedName>
</protein>
<dbReference type="PROSITE" id="PS50209">
    <property type="entry name" value="CARD"/>
    <property type="match status" value="1"/>
</dbReference>
<dbReference type="NCBIfam" id="TIGR00231">
    <property type="entry name" value="small_GTP"/>
    <property type="match status" value="1"/>
</dbReference>
<evidence type="ECO:0000313" key="4">
    <source>
        <dbReference type="EMBL" id="CAH1792752.1"/>
    </source>
</evidence>
<dbReference type="SMART" id="SM00173">
    <property type="entry name" value="RAS"/>
    <property type="match status" value="1"/>
</dbReference>
<dbReference type="GO" id="GO:0007264">
    <property type="term" value="P:small GTPase-mediated signal transduction"/>
    <property type="evidence" value="ECO:0007669"/>
    <property type="project" value="InterPro"/>
</dbReference>
<dbReference type="InterPro" id="IPR011029">
    <property type="entry name" value="DEATH-like_dom_sf"/>
</dbReference>
<gene>
    <name evidence="4" type="ORF">OFUS_LOCUS17686</name>
</gene>
<dbReference type="GO" id="GO:0003924">
    <property type="term" value="F:GTPase activity"/>
    <property type="evidence" value="ECO:0007669"/>
    <property type="project" value="InterPro"/>
</dbReference>
<dbReference type="GO" id="GO:0042981">
    <property type="term" value="P:regulation of apoptotic process"/>
    <property type="evidence" value="ECO:0007669"/>
    <property type="project" value="InterPro"/>
</dbReference>
<dbReference type="Proteomes" id="UP000749559">
    <property type="component" value="Unassembled WGS sequence"/>
</dbReference>
<dbReference type="Gene3D" id="3.40.50.300">
    <property type="entry name" value="P-loop containing nucleotide triphosphate hydrolases"/>
    <property type="match status" value="1"/>
</dbReference>
<dbReference type="PROSITE" id="PS51419">
    <property type="entry name" value="RAB"/>
    <property type="match status" value="1"/>
</dbReference>